<keyword evidence="1" id="KW-0677">Repeat</keyword>
<reference evidence="7 9" key="1">
    <citation type="submission" date="2015-02" db="EMBL/GenBank/DDBJ databases">
        <authorList>
            <person name="Chooi Y.-H."/>
        </authorList>
    </citation>
    <scope>NUCLEOTIDE SEQUENCE [LARGE SCALE GENOMIC DNA]</scope>
    <source>
        <strain evidence="7">E3</strain>
    </source>
</reference>
<dbReference type="STRING" id="37360.A0A0G4IZK4"/>
<dbReference type="PANTHER" id="PTHR46035">
    <property type="entry name" value="TETRATRICOPEPTIDE REPEAT PROTEIN 4"/>
    <property type="match status" value="1"/>
</dbReference>
<feature type="compositionally biased region" description="Acidic residues" evidence="5">
    <location>
        <begin position="211"/>
        <end position="223"/>
    </location>
</feature>
<dbReference type="CDD" id="cd21377">
    <property type="entry name" value="CTWD_Cns1-like"/>
    <property type="match status" value="1"/>
</dbReference>
<evidence type="ECO:0000313" key="9">
    <source>
        <dbReference type="Proteomes" id="UP000039324"/>
    </source>
</evidence>
<dbReference type="GO" id="GO:0006457">
    <property type="term" value="P:protein folding"/>
    <property type="evidence" value="ECO:0007669"/>
    <property type="project" value="TreeGrafter"/>
</dbReference>
<dbReference type="PANTHER" id="PTHR46035:SF1">
    <property type="entry name" value="TETRATRICOPEPTIDE REPEAT PROTEIN 4"/>
    <property type="match status" value="1"/>
</dbReference>
<reference evidence="8 10" key="2">
    <citation type="submission" date="2018-03" db="EMBL/GenBank/DDBJ databases">
        <authorList>
            <person name="Fogelqvist J."/>
        </authorList>
    </citation>
    <scope>NUCLEOTIDE SEQUENCE [LARGE SCALE GENOMIC DNA]</scope>
</reference>
<feature type="region of interest" description="Disordered" evidence="5">
    <location>
        <begin position="208"/>
        <end position="232"/>
    </location>
</feature>
<dbReference type="AlphaFoldDB" id="A0A0G4IZK4"/>
<comment type="similarity">
    <text evidence="3">Belongs to the TTC4 family.</text>
</comment>
<dbReference type="Pfam" id="PF14559">
    <property type="entry name" value="TPR_19"/>
    <property type="match status" value="1"/>
</dbReference>
<evidence type="ECO:0000256" key="4">
    <source>
        <dbReference type="SAM" id="Coils"/>
    </source>
</evidence>
<dbReference type="OrthoDB" id="420195at2759"/>
<proteinExistence type="inferred from homology"/>
<dbReference type="Proteomes" id="UP000290189">
    <property type="component" value="Unassembled WGS sequence"/>
</dbReference>
<dbReference type="InterPro" id="IPR044059">
    <property type="entry name" value="Csn1/TTC4_wheel"/>
</dbReference>
<evidence type="ECO:0000256" key="5">
    <source>
        <dbReference type="SAM" id="MobiDB-lite"/>
    </source>
</evidence>
<geneLocation type="mitochondrion" evidence="8"/>
<dbReference type="GO" id="GO:0005634">
    <property type="term" value="C:nucleus"/>
    <property type="evidence" value="ECO:0007669"/>
    <property type="project" value="TreeGrafter"/>
</dbReference>
<keyword evidence="4" id="KW-0175">Coiled coil</keyword>
<organism evidence="7 9">
    <name type="scientific">Plasmodiophora brassicae</name>
    <name type="common">Clubroot disease agent</name>
    <dbReference type="NCBI Taxonomy" id="37360"/>
    <lineage>
        <taxon>Eukaryota</taxon>
        <taxon>Sar</taxon>
        <taxon>Rhizaria</taxon>
        <taxon>Endomyxa</taxon>
        <taxon>Phytomyxea</taxon>
        <taxon>Plasmodiophorida</taxon>
        <taxon>Plasmodiophoridae</taxon>
        <taxon>Plasmodiophora</taxon>
    </lineage>
</organism>
<dbReference type="OMA" id="WRAAQCA"/>
<dbReference type="EMBL" id="OVEO01000002">
    <property type="protein sequence ID" value="SPQ93942.1"/>
    <property type="molecule type" value="Genomic_DNA"/>
</dbReference>
<evidence type="ECO:0000313" key="8">
    <source>
        <dbReference type="EMBL" id="SPQ93942.1"/>
    </source>
</evidence>
<dbReference type="GO" id="GO:0051879">
    <property type="term" value="F:Hsp90 protein binding"/>
    <property type="evidence" value="ECO:0007669"/>
    <property type="project" value="InterPro"/>
</dbReference>
<dbReference type="EMBL" id="CDSF01000101">
    <property type="protein sequence ID" value="CEP00564.1"/>
    <property type="molecule type" value="Genomic_DNA"/>
</dbReference>
<keyword evidence="9" id="KW-1185">Reference proteome</keyword>
<dbReference type="SMART" id="SM00028">
    <property type="entry name" value="TPR"/>
    <property type="match status" value="3"/>
</dbReference>
<evidence type="ECO:0000256" key="1">
    <source>
        <dbReference type="ARBA" id="ARBA00022737"/>
    </source>
</evidence>
<dbReference type="GO" id="GO:0030544">
    <property type="term" value="F:Hsp70 protein binding"/>
    <property type="evidence" value="ECO:0007669"/>
    <property type="project" value="TreeGrafter"/>
</dbReference>
<dbReference type="SUPFAM" id="SSF48452">
    <property type="entry name" value="TPR-like"/>
    <property type="match status" value="1"/>
</dbReference>
<evidence type="ECO:0000259" key="6">
    <source>
        <dbReference type="Pfam" id="PF18972"/>
    </source>
</evidence>
<dbReference type="InterPro" id="IPR019734">
    <property type="entry name" value="TPR_rpt"/>
</dbReference>
<dbReference type="Pfam" id="PF18972">
    <property type="entry name" value="Wheel"/>
    <property type="match status" value="1"/>
</dbReference>
<gene>
    <name evidence="7" type="ORF">PBRA_001617</name>
    <name evidence="8" type="ORF">PLBR_LOCUS1157</name>
</gene>
<sequence>MTRLSSEDMELERRFQEMPLFMDALPAEGGHVSTDIEAIQALVADEDPNDIAENLKESGNEAFRLGRKRWSDAVQYYTNALDAGPTNEALKATILGNRAHVNLQLGNLGRALSDCQAALEITPSNVKILYRAAQACSRLGRYKSSMEYALSALRIDPKSEKVRALFNLTRDALASERRKRAEKQARAEEERSRRAKLQAACASRNLRMVGDEGDDTDGEEEEGGPSALRPMGMDEFQPYVDADDVLHWPVMLLYLEHHTSDTVRDWDERVTFREQLQQMTGADWDTSGHYRNVDDWRVHYRKNETSEALIPVPLDATLADVLARPSYTIYHEMPTFLVTSAASRDFYAEQVRPFEET</sequence>
<feature type="coiled-coil region" evidence="4">
    <location>
        <begin position="173"/>
        <end position="200"/>
    </location>
</feature>
<dbReference type="Gene3D" id="1.25.40.10">
    <property type="entry name" value="Tetratricopeptide repeat domain"/>
    <property type="match status" value="1"/>
</dbReference>
<dbReference type="InterPro" id="IPR011990">
    <property type="entry name" value="TPR-like_helical_dom_sf"/>
</dbReference>
<dbReference type="Proteomes" id="UP000039324">
    <property type="component" value="Unassembled WGS sequence"/>
</dbReference>
<name>A0A0G4IZK4_PLABS</name>
<keyword evidence="8" id="KW-0496">Mitochondrion</keyword>
<evidence type="ECO:0000313" key="10">
    <source>
        <dbReference type="Proteomes" id="UP000290189"/>
    </source>
</evidence>
<protein>
    <recommendedName>
        <fullName evidence="6">Cns1/TTC4 wheel domain-containing protein</fullName>
    </recommendedName>
</protein>
<dbReference type="GO" id="GO:0005829">
    <property type="term" value="C:cytosol"/>
    <property type="evidence" value="ECO:0007669"/>
    <property type="project" value="TreeGrafter"/>
</dbReference>
<evidence type="ECO:0000256" key="3">
    <source>
        <dbReference type="ARBA" id="ARBA00023602"/>
    </source>
</evidence>
<feature type="domain" description="Cns1/TTC4 wheel" evidence="6">
    <location>
        <begin position="241"/>
        <end position="343"/>
    </location>
</feature>
<keyword evidence="2" id="KW-0802">TPR repeat</keyword>
<evidence type="ECO:0000256" key="2">
    <source>
        <dbReference type="ARBA" id="ARBA00022803"/>
    </source>
</evidence>
<accession>A0A0G4IZK4</accession>
<evidence type="ECO:0000313" key="7">
    <source>
        <dbReference type="EMBL" id="CEP00564.1"/>
    </source>
</evidence>